<organism evidence="1">
    <name type="scientific">Myoviridae sp. ct5ra14</name>
    <dbReference type="NCBI Taxonomy" id="2827659"/>
    <lineage>
        <taxon>Viruses</taxon>
        <taxon>Duplodnaviria</taxon>
        <taxon>Heunggongvirae</taxon>
        <taxon>Uroviricota</taxon>
        <taxon>Caudoviricetes</taxon>
    </lineage>
</organism>
<name>A0A8S5T1G7_9CAUD</name>
<protein>
    <submittedName>
        <fullName evidence="1">Uncharacterized protein</fullName>
    </submittedName>
</protein>
<reference evidence="1" key="1">
    <citation type="journal article" date="2021" name="Proc. Natl. Acad. Sci. U.S.A.">
        <title>A Catalog of Tens of Thousands of Viruses from Human Metagenomes Reveals Hidden Associations with Chronic Diseases.</title>
        <authorList>
            <person name="Tisza M.J."/>
            <person name="Buck C.B."/>
        </authorList>
    </citation>
    <scope>NUCLEOTIDE SEQUENCE</scope>
    <source>
        <strain evidence="1">Ct5ra14</strain>
    </source>
</reference>
<accession>A0A8S5T1G7</accession>
<dbReference type="EMBL" id="BK032730">
    <property type="protein sequence ID" value="DAF57204.1"/>
    <property type="molecule type" value="Genomic_DNA"/>
</dbReference>
<sequence length="58" mass="6543">MGFCFSGIAQRSTAWFLHVLQKEFYVLGHNRILLQVSHLSTDLTSGQPAPRSEKIEPV</sequence>
<proteinExistence type="predicted"/>
<evidence type="ECO:0000313" key="1">
    <source>
        <dbReference type="EMBL" id="DAF57204.1"/>
    </source>
</evidence>